<evidence type="ECO:0000256" key="1">
    <source>
        <dbReference type="SAM" id="MobiDB-lite"/>
    </source>
</evidence>
<dbReference type="EMBL" id="UZAK01035578">
    <property type="protein sequence ID" value="VDP51180.1"/>
    <property type="molecule type" value="Genomic_DNA"/>
</dbReference>
<gene>
    <name evidence="2" type="ORF">SCUD_LOCUS13067</name>
</gene>
<organism evidence="4">
    <name type="scientific">Schistosoma curassoni</name>
    <dbReference type="NCBI Taxonomy" id="6186"/>
    <lineage>
        <taxon>Eukaryota</taxon>
        <taxon>Metazoa</taxon>
        <taxon>Spiralia</taxon>
        <taxon>Lophotrochozoa</taxon>
        <taxon>Platyhelminthes</taxon>
        <taxon>Trematoda</taxon>
        <taxon>Digenea</taxon>
        <taxon>Strigeidida</taxon>
        <taxon>Schistosomatoidea</taxon>
        <taxon>Schistosomatidae</taxon>
        <taxon>Schistosoma</taxon>
    </lineage>
</organism>
<feature type="region of interest" description="Disordered" evidence="1">
    <location>
        <begin position="107"/>
        <end position="129"/>
    </location>
</feature>
<dbReference type="WBParaSite" id="SCUD_0001307001-mRNA-1">
    <property type="protein sequence ID" value="SCUD_0001307001-mRNA-1"/>
    <property type="gene ID" value="SCUD_0001307001"/>
</dbReference>
<name>A0A183KDH5_9TREM</name>
<reference evidence="2 3" key="2">
    <citation type="submission" date="2018-11" db="EMBL/GenBank/DDBJ databases">
        <authorList>
            <consortium name="Pathogen Informatics"/>
        </authorList>
    </citation>
    <scope>NUCLEOTIDE SEQUENCE [LARGE SCALE GENOMIC DNA]</scope>
    <source>
        <strain evidence="2">Dakar</strain>
        <strain evidence="3">Dakar, Senegal</strain>
    </source>
</reference>
<feature type="compositionally biased region" description="Basic and acidic residues" evidence="1">
    <location>
        <begin position="119"/>
        <end position="129"/>
    </location>
</feature>
<sequence length="129" mass="15599">MERKTFANQYQSYSLQGERRDRSSVRSWNIGNYHNHNKKVQVFVIDCLHKILSVRWPYTNSNNLLWERTDQLPAEEEIRKRCWDWIEHTLRKSPNCIRLQAATCNPEVKRKSGRPRSTLRQELERTWKG</sequence>
<evidence type="ECO:0000313" key="4">
    <source>
        <dbReference type="WBParaSite" id="SCUD_0001307001-mRNA-1"/>
    </source>
</evidence>
<evidence type="ECO:0000313" key="3">
    <source>
        <dbReference type="Proteomes" id="UP000279833"/>
    </source>
</evidence>
<dbReference type="Proteomes" id="UP000279833">
    <property type="component" value="Unassembled WGS sequence"/>
</dbReference>
<accession>A0A183KDH5</accession>
<proteinExistence type="predicted"/>
<evidence type="ECO:0000313" key="2">
    <source>
        <dbReference type="EMBL" id="VDP51180.1"/>
    </source>
</evidence>
<protein>
    <submittedName>
        <fullName evidence="4">Transposase</fullName>
    </submittedName>
</protein>
<keyword evidence="3" id="KW-1185">Reference proteome</keyword>
<dbReference type="AlphaFoldDB" id="A0A183KDH5"/>
<reference evidence="4" key="1">
    <citation type="submission" date="2016-06" db="UniProtKB">
        <authorList>
            <consortium name="WormBaseParasite"/>
        </authorList>
    </citation>
    <scope>IDENTIFICATION</scope>
</reference>